<name>A0A2N8LC35_9STRE</name>
<proteinExistence type="predicted"/>
<dbReference type="OrthoDB" id="9760715at2"/>
<keyword evidence="4" id="KW-1185">Reference proteome</keyword>
<dbReference type="Proteomes" id="UP000235963">
    <property type="component" value="Unassembled WGS sequence"/>
</dbReference>
<dbReference type="InterPro" id="IPR007527">
    <property type="entry name" value="Znf_SWIM"/>
</dbReference>
<dbReference type="GO" id="GO:0008270">
    <property type="term" value="F:zinc ion binding"/>
    <property type="evidence" value="ECO:0007669"/>
    <property type="project" value="UniProtKB-KW"/>
</dbReference>
<keyword evidence="1" id="KW-0863">Zinc-finger</keyword>
<keyword evidence="1" id="KW-0479">Metal-binding</keyword>
<organism evidence="3 4">
    <name type="scientific">Streptococcus penaeicida</name>
    <dbReference type="NCBI Taxonomy" id="1765960"/>
    <lineage>
        <taxon>Bacteria</taxon>
        <taxon>Bacillati</taxon>
        <taxon>Bacillota</taxon>
        <taxon>Bacilli</taxon>
        <taxon>Lactobacillales</taxon>
        <taxon>Streptococcaceae</taxon>
        <taxon>Streptococcus</taxon>
    </lineage>
</organism>
<dbReference type="Pfam" id="PF04434">
    <property type="entry name" value="SWIM"/>
    <property type="match status" value="1"/>
</dbReference>
<gene>
    <name evidence="3" type="ORF">AT575_04865</name>
</gene>
<evidence type="ECO:0000259" key="2">
    <source>
        <dbReference type="PROSITE" id="PS50966"/>
    </source>
</evidence>
<dbReference type="AlphaFoldDB" id="A0A2N8LC35"/>
<comment type="caution">
    <text evidence="3">The sequence shown here is derived from an EMBL/GenBank/DDBJ whole genome shotgun (WGS) entry which is preliminary data.</text>
</comment>
<reference evidence="3 4" key="1">
    <citation type="submission" date="2015-12" db="EMBL/GenBank/DDBJ databases">
        <title>Streptococcus penaeicida sp. nov.</title>
        <authorList>
            <person name="Gomez-Gil B."/>
            <person name="Morales-Covarrubias M."/>
        </authorList>
    </citation>
    <scope>NUCLEOTIDE SEQUENCE [LARGE SCALE GENOMIC DNA]</scope>
    <source>
        <strain evidence="3 4">CAIM 1838</strain>
    </source>
</reference>
<accession>A0A2N8LC35</accession>
<dbReference type="EMBL" id="LOCM01000020">
    <property type="protein sequence ID" value="PND47731.1"/>
    <property type="molecule type" value="Genomic_DNA"/>
</dbReference>
<evidence type="ECO:0000313" key="3">
    <source>
        <dbReference type="EMBL" id="PND47731.1"/>
    </source>
</evidence>
<keyword evidence="1" id="KW-0862">Zinc</keyword>
<evidence type="ECO:0000256" key="1">
    <source>
        <dbReference type="PROSITE-ProRule" id="PRU00325"/>
    </source>
</evidence>
<dbReference type="PROSITE" id="PS50966">
    <property type="entry name" value="ZF_SWIM"/>
    <property type="match status" value="1"/>
</dbReference>
<sequence length="175" mass="20719">MSIWEELKLVHLASRASFYRGILYYQNKSVVNEVCSGSGVYEGEVNGSQDNVYNVLIDINHPRKSTCTCPFSKGRRVICKHMVALYFSQFPKQADAIIAEWEEEERAHEESYNEWADEYQKERLKEIEEITAFVNSLSVEQVRKKLIDALLKEFDSEYPDYDYFDDYYSDDYYYK</sequence>
<evidence type="ECO:0000313" key="4">
    <source>
        <dbReference type="Proteomes" id="UP000235963"/>
    </source>
</evidence>
<dbReference type="RefSeq" id="WP_102777413.1">
    <property type="nucleotide sequence ID" value="NZ_CBCSGP010000010.1"/>
</dbReference>
<feature type="domain" description="SWIM-type" evidence="2">
    <location>
        <begin position="53"/>
        <end position="90"/>
    </location>
</feature>
<protein>
    <recommendedName>
        <fullName evidence="2">SWIM-type domain-containing protein</fullName>
    </recommendedName>
</protein>